<comment type="similarity">
    <text evidence="1 2">Belongs to the enoyl-CoA hydratase/isomerase family.</text>
</comment>
<dbReference type="Gene3D" id="3.90.226.10">
    <property type="entry name" value="2-enoyl-CoA Hydratase, Chain A, domain 1"/>
    <property type="match status" value="1"/>
</dbReference>
<organism evidence="3 4">
    <name type="scientific">Cupriavidus basilensis OR16</name>
    <dbReference type="NCBI Taxonomy" id="1127483"/>
    <lineage>
        <taxon>Bacteria</taxon>
        <taxon>Pseudomonadati</taxon>
        <taxon>Pseudomonadota</taxon>
        <taxon>Betaproteobacteria</taxon>
        <taxon>Burkholderiales</taxon>
        <taxon>Burkholderiaceae</taxon>
        <taxon>Cupriavidus</taxon>
    </lineage>
</organism>
<dbReference type="GO" id="GO:0003824">
    <property type="term" value="F:catalytic activity"/>
    <property type="evidence" value="ECO:0007669"/>
    <property type="project" value="InterPro"/>
</dbReference>
<evidence type="ECO:0000313" key="4">
    <source>
        <dbReference type="Proteomes" id="UP000005808"/>
    </source>
</evidence>
<dbReference type="SUPFAM" id="SSF52096">
    <property type="entry name" value="ClpP/crotonase"/>
    <property type="match status" value="1"/>
</dbReference>
<dbReference type="EMBL" id="AHJE01000047">
    <property type="protein sequence ID" value="EHP41569.1"/>
    <property type="molecule type" value="Genomic_DNA"/>
</dbReference>
<dbReference type="Proteomes" id="UP000005808">
    <property type="component" value="Unassembled WGS sequence"/>
</dbReference>
<dbReference type="InterPro" id="IPR001753">
    <property type="entry name" value="Enoyl-CoA_hydra/iso"/>
</dbReference>
<name>H1S7H5_9BURK</name>
<dbReference type="PANTHER" id="PTHR42964">
    <property type="entry name" value="ENOYL-COA HYDRATASE"/>
    <property type="match status" value="1"/>
</dbReference>
<evidence type="ECO:0000256" key="1">
    <source>
        <dbReference type="ARBA" id="ARBA00005254"/>
    </source>
</evidence>
<dbReference type="InterPro" id="IPR051683">
    <property type="entry name" value="Enoyl-CoA_Hydratase/Isomerase"/>
</dbReference>
<evidence type="ECO:0000256" key="2">
    <source>
        <dbReference type="RuleBase" id="RU003707"/>
    </source>
</evidence>
<sequence>METKTSSSVIAIVDNGIGIVTLNRPDTLNAINHELAAAWASAIDRVVRDTGVRAILLRAEGKAFSVGGDLAFFSANLGPGLAPLLGDVIGLLNASVQQLRNSNKPVVSAVQGALGGGGIGLALSADVVICDAGLKMRSGYAAIGLSPDAGASCFLAERIGGARARALFMTNRTLSADDCSALGIVDRIVPTESLQDEALDMARQLADKSETSMEVIKSLCNTLRGDALAARLSAERDGMMRCAASMDATEGISAFVAKRKPLFRKSA</sequence>
<dbReference type="PATRIC" id="fig|1127483.3.peg.3899"/>
<dbReference type="InterPro" id="IPR018376">
    <property type="entry name" value="Enoyl-CoA_hyd/isom_CS"/>
</dbReference>
<comment type="caution">
    <text evidence="3">The sequence shown here is derived from an EMBL/GenBank/DDBJ whole genome shotgun (WGS) entry which is preliminary data.</text>
</comment>
<gene>
    <name evidence="3" type="ORF">OR16_19450</name>
</gene>
<dbReference type="PROSITE" id="PS00166">
    <property type="entry name" value="ENOYL_COA_HYDRATASE"/>
    <property type="match status" value="1"/>
</dbReference>
<dbReference type="RefSeq" id="WP_006159370.1">
    <property type="nucleotide sequence ID" value="NZ_AHJE01000047.1"/>
</dbReference>
<dbReference type="CDD" id="cd06558">
    <property type="entry name" value="crotonase-like"/>
    <property type="match status" value="1"/>
</dbReference>
<dbReference type="Pfam" id="PF00378">
    <property type="entry name" value="ECH_1"/>
    <property type="match status" value="1"/>
</dbReference>
<dbReference type="AlphaFoldDB" id="H1S7H5"/>
<dbReference type="InterPro" id="IPR029045">
    <property type="entry name" value="ClpP/crotonase-like_dom_sf"/>
</dbReference>
<protein>
    <submittedName>
        <fullName evidence="3">Enoyl-CoA hydratase FadB</fullName>
    </submittedName>
</protein>
<dbReference type="OrthoDB" id="9807606at2"/>
<dbReference type="PANTHER" id="PTHR42964:SF1">
    <property type="entry name" value="POLYKETIDE BIOSYNTHESIS ENOYL-COA HYDRATASE PKSH-RELATED"/>
    <property type="match status" value="1"/>
</dbReference>
<reference evidence="3 4" key="1">
    <citation type="journal article" date="2012" name="J. Bacteriol.">
        <title>De Novo Genome Project of Cupriavidus basilensis OR16.</title>
        <authorList>
            <person name="Cserhati M."/>
            <person name="Kriszt B."/>
            <person name="Szoboszlay S."/>
            <person name="Toth A."/>
            <person name="Szabo I."/>
            <person name="Tancsics A."/>
            <person name="Nagy I."/>
            <person name="Horvath B."/>
            <person name="Nagy I."/>
            <person name="Kukolya J."/>
        </authorList>
    </citation>
    <scope>NUCLEOTIDE SEQUENCE [LARGE SCALE GENOMIC DNA]</scope>
    <source>
        <strain evidence="3 4">OR16</strain>
    </source>
</reference>
<evidence type="ECO:0000313" key="3">
    <source>
        <dbReference type="EMBL" id="EHP41569.1"/>
    </source>
</evidence>
<proteinExistence type="inferred from homology"/>
<accession>H1S7H5</accession>